<organism evidence="1">
    <name type="scientific">marine sediment metagenome</name>
    <dbReference type="NCBI Taxonomy" id="412755"/>
    <lineage>
        <taxon>unclassified sequences</taxon>
        <taxon>metagenomes</taxon>
        <taxon>ecological metagenomes</taxon>
    </lineage>
</organism>
<dbReference type="AlphaFoldDB" id="A0A0F8XEK2"/>
<comment type="caution">
    <text evidence="1">The sequence shown here is derived from an EMBL/GenBank/DDBJ whole genome shotgun (WGS) entry which is preliminary data.</text>
</comment>
<proteinExistence type="predicted"/>
<name>A0A0F8XEK2_9ZZZZ</name>
<reference evidence="1" key="1">
    <citation type="journal article" date="2015" name="Nature">
        <title>Complex archaea that bridge the gap between prokaryotes and eukaryotes.</title>
        <authorList>
            <person name="Spang A."/>
            <person name="Saw J.H."/>
            <person name="Jorgensen S.L."/>
            <person name="Zaremba-Niedzwiedzka K."/>
            <person name="Martijn J."/>
            <person name="Lind A.E."/>
            <person name="van Eijk R."/>
            <person name="Schleper C."/>
            <person name="Guy L."/>
            <person name="Ettema T.J."/>
        </authorList>
    </citation>
    <scope>NUCLEOTIDE SEQUENCE</scope>
</reference>
<evidence type="ECO:0000313" key="1">
    <source>
        <dbReference type="EMBL" id="KKK67607.1"/>
    </source>
</evidence>
<dbReference type="EMBL" id="LAZR01059526">
    <property type="protein sequence ID" value="KKK67607.1"/>
    <property type="molecule type" value="Genomic_DNA"/>
</dbReference>
<sequence length="279" mass="31181">MQDVAVTVPTNRTPAAAIKRALISGGLGAFVGSSFDLIDASDAANGFQIWMHILTTQNKTLGSHIAKLLELGDLWLTFNVQTGAIDVVRGLAWDGIGIVTRATDNEFINREDLDFDSSNLIVAYDLFFVNGAEIGRAQGEVDQTIIDQWANSKVWTPIKPQGRTIMTENYLYSNAATADFFGQRRLDYFGVPRVRFKTSMKPAESGNNLKLYNLQLLTQLALTIRLHENQYFIDEPARVVQFTFDENRQVYPSVTLELTNYLAPNITRDVTFPVRPVPT</sequence>
<gene>
    <name evidence="1" type="ORF">LCGC14_2952370</name>
</gene>
<feature type="non-terminal residue" evidence="1">
    <location>
        <position position="1"/>
    </location>
</feature>
<accession>A0A0F8XEK2</accession>
<protein>
    <submittedName>
        <fullName evidence="1">Uncharacterized protein</fullName>
    </submittedName>
</protein>